<sequence>MMQSRSSAAGQLHSTDDHQPAPPARKSGTAPHDMRSCTPAAGIPMAAAGGFRLAAAATAGAADQEDQQHFQLQVLDHFLDKLLKFIPRRKRSCKTKLQKVPKIKTLGMMMTLPKAAATVASTSTITVTNPQDSTKSCSRSNIMELQVHHQQTFKSSTSLDLAKKMNSLCIPTRSRSISKVRSCPGLTLDIIQLNYSFNRAKFKTYV</sequence>
<evidence type="ECO:0000313" key="2">
    <source>
        <dbReference type="EMBL" id="CAK9269949.1"/>
    </source>
</evidence>
<feature type="compositionally biased region" description="Polar residues" evidence="1">
    <location>
        <begin position="1"/>
        <end position="13"/>
    </location>
</feature>
<gene>
    <name evidence="2" type="ORF">CSSPJE1EN1_LOCUS15427</name>
</gene>
<accession>A0ABP0WSZ5</accession>
<organism evidence="2 3">
    <name type="scientific">Sphagnum jensenii</name>
    <dbReference type="NCBI Taxonomy" id="128206"/>
    <lineage>
        <taxon>Eukaryota</taxon>
        <taxon>Viridiplantae</taxon>
        <taxon>Streptophyta</taxon>
        <taxon>Embryophyta</taxon>
        <taxon>Bryophyta</taxon>
        <taxon>Sphagnophytina</taxon>
        <taxon>Sphagnopsida</taxon>
        <taxon>Sphagnales</taxon>
        <taxon>Sphagnaceae</taxon>
        <taxon>Sphagnum</taxon>
    </lineage>
</organism>
<proteinExistence type="predicted"/>
<reference evidence="2" key="1">
    <citation type="submission" date="2024-02" db="EMBL/GenBank/DDBJ databases">
        <authorList>
            <consortium name="ELIXIR-Norway"/>
            <consortium name="Elixir Norway"/>
        </authorList>
    </citation>
    <scope>NUCLEOTIDE SEQUENCE</scope>
</reference>
<protein>
    <submittedName>
        <fullName evidence="2">Uncharacterized protein</fullName>
    </submittedName>
</protein>
<dbReference type="EMBL" id="OZ020098">
    <property type="protein sequence ID" value="CAK9269949.1"/>
    <property type="molecule type" value="Genomic_DNA"/>
</dbReference>
<name>A0ABP0WSZ5_9BRYO</name>
<evidence type="ECO:0000313" key="3">
    <source>
        <dbReference type="Proteomes" id="UP001497444"/>
    </source>
</evidence>
<dbReference type="Proteomes" id="UP001497444">
    <property type="component" value="Chromosome 3"/>
</dbReference>
<keyword evidence="3" id="KW-1185">Reference proteome</keyword>
<feature type="region of interest" description="Disordered" evidence="1">
    <location>
        <begin position="1"/>
        <end position="41"/>
    </location>
</feature>
<evidence type="ECO:0000256" key="1">
    <source>
        <dbReference type="SAM" id="MobiDB-lite"/>
    </source>
</evidence>